<comment type="pathway">
    <text evidence="6">Plant hormone biosynthesis; gibberellin biosynthesis.</text>
</comment>
<organism evidence="11 12">
    <name type="scientific">Morus notabilis</name>
    <dbReference type="NCBI Taxonomy" id="981085"/>
    <lineage>
        <taxon>Eukaryota</taxon>
        <taxon>Viridiplantae</taxon>
        <taxon>Streptophyta</taxon>
        <taxon>Embryophyta</taxon>
        <taxon>Tracheophyta</taxon>
        <taxon>Spermatophyta</taxon>
        <taxon>Magnoliopsida</taxon>
        <taxon>eudicotyledons</taxon>
        <taxon>Gunneridae</taxon>
        <taxon>Pentapetalae</taxon>
        <taxon>rosids</taxon>
        <taxon>fabids</taxon>
        <taxon>Rosales</taxon>
        <taxon>Moraceae</taxon>
        <taxon>Moreae</taxon>
        <taxon>Morus</taxon>
    </lineage>
</organism>
<keyword evidence="3 9" id="KW-0479">Metal-binding</keyword>
<keyword evidence="4 9" id="KW-0560">Oxidoreductase</keyword>
<keyword evidence="12" id="KW-1185">Reference proteome</keyword>
<dbReference type="InterPro" id="IPR026992">
    <property type="entry name" value="DIOX_N"/>
</dbReference>
<dbReference type="AlphaFoldDB" id="W9QWT0"/>
<reference evidence="12" key="1">
    <citation type="submission" date="2013-01" db="EMBL/GenBank/DDBJ databases">
        <title>Draft Genome Sequence of a Mulberry Tree, Morus notabilis C.K. Schneid.</title>
        <authorList>
            <person name="He N."/>
            <person name="Zhao S."/>
        </authorList>
    </citation>
    <scope>NUCLEOTIDE SEQUENCE</scope>
</reference>
<sequence>MSPLVDSTSTSSPVLLCPPSMELKDENGVPVFDSNVLQKQTNLPNQFVWPNGDLVHGTQEELNEPLVDLEGFLRGDEFAADHAAELVRTACLNHGFFQMINHGVDLDLIRAAHEEMDTIFGLPLNKKLSVWRKPGSLLGYSGAHADRYSSKLPWKETFSFGYRESDDDAYSEPVVVDYFKSALGEDFNCTGWVYQRYCKAMRELSLVIMELLAVSLGVDRLYYRKFFEDSESIMRCNYYPPCKNSGLTLGTGPHSDPTSLTILHQDQVGGLEVFANNTWQAVRPRPEALVINIGDTFMALSNGRYKSCLHRAVVNRERVRRSLVFFVSPREDKVVRPPKDLVCREGPRKYPDFTWSDLLEFTQNHYRADVATLQSFIHWLLSSKPSHF</sequence>
<comment type="pathway">
    <text evidence="2">Hormone biosynthesis.</text>
</comment>
<comment type="similarity">
    <text evidence="7">Belongs to the iron/ascorbate-dependent oxidoreductase family. GA20OX subfamily.</text>
</comment>
<dbReference type="Proteomes" id="UP000030645">
    <property type="component" value="Unassembled WGS sequence"/>
</dbReference>
<evidence type="ECO:0000256" key="3">
    <source>
        <dbReference type="ARBA" id="ARBA00022723"/>
    </source>
</evidence>
<evidence type="ECO:0000256" key="7">
    <source>
        <dbReference type="ARBA" id="ARBA00043997"/>
    </source>
</evidence>
<evidence type="ECO:0000313" key="12">
    <source>
        <dbReference type="Proteomes" id="UP000030645"/>
    </source>
</evidence>
<evidence type="ECO:0000256" key="9">
    <source>
        <dbReference type="RuleBase" id="RU003682"/>
    </source>
</evidence>
<dbReference type="Gene3D" id="2.60.120.330">
    <property type="entry name" value="B-lactam Antibiotic, Isopenicillin N Synthase, Chain"/>
    <property type="match status" value="1"/>
</dbReference>
<dbReference type="eggNOG" id="KOG0143">
    <property type="taxonomic scope" value="Eukaryota"/>
</dbReference>
<dbReference type="SUPFAM" id="SSF51197">
    <property type="entry name" value="Clavaminate synthase-like"/>
    <property type="match status" value="1"/>
</dbReference>
<dbReference type="PROSITE" id="PS51471">
    <property type="entry name" value="FE2OG_OXY"/>
    <property type="match status" value="1"/>
</dbReference>
<dbReference type="KEGG" id="mnt:21403564"/>
<dbReference type="GO" id="GO:0009686">
    <property type="term" value="P:gibberellin biosynthetic process"/>
    <property type="evidence" value="ECO:0007669"/>
    <property type="project" value="UniProtKB-ARBA"/>
</dbReference>
<name>W9QWT0_9ROSA</name>
<gene>
    <name evidence="11" type="ORF">L484_020676</name>
</gene>
<comment type="catalytic activity">
    <reaction evidence="8">
        <text>gibberellin A12 + 2 2-oxoglutarate + 3 O2 + H(+) = gibberellin A9 + 2 succinate + 3 CO2 + 2 H2O</text>
        <dbReference type="Rhea" id="RHEA:60772"/>
        <dbReference type="ChEBI" id="CHEBI:15377"/>
        <dbReference type="ChEBI" id="CHEBI:15378"/>
        <dbReference type="ChEBI" id="CHEBI:15379"/>
        <dbReference type="ChEBI" id="CHEBI:16526"/>
        <dbReference type="ChEBI" id="CHEBI:16810"/>
        <dbReference type="ChEBI" id="CHEBI:30031"/>
        <dbReference type="ChEBI" id="CHEBI:58627"/>
        <dbReference type="ChEBI" id="CHEBI:73255"/>
    </reaction>
    <physiologicalReaction direction="left-to-right" evidence="8">
        <dbReference type="Rhea" id="RHEA:60773"/>
    </physiologicalReaction>
</comment>
<comment type="cofactor">
    <cofactor evidence="1">
        <name>L-ascorbate</name>
        <dbReference type="ChEBI" id="CHEBI:38290"/>
    </cofactor>
</comment>
<accession>W9QWT0</accession>
<dbReference type="GO" id="GO:0045544">
    <property type="term" value="F:gibberellin 20-oxidase activity"/>
    <property type="evidence" value="ECO:0007669"/>
    <property type="project" value="UniProtKB-ARBA"/>
</dbReference>
<dbReference type="InterPro" id="IPR027443">
    <property type="entry name" value="IPNS-like_sf"/>
</dbReference>
<dbReference type="PANTHER" id="PTHR47990">
    <property type="entry name" value="2-OXOGLUTARATE (2OG) AND FE(II)-DEPENDENT OXYGENASE SUPERFAMILY PROTEIN-RELATED"/>
    <property type="match status" value="1"/>
</dbReference>
<keyword evidence="5 9" id="KW-0408">Iron</keyword>
<evidence type="ECO:0000259" key="10">
    <source>
        <dbReference type="PROSITE" id="PS51471"/>
    </source>
</evidence>
<dbReference type="OrthoDB" id="288590at2759"/>
<evidence type="ECO:0000256" key="5">
    <source>
        <dbReference type="ARBA" id="ARBA00023004"/>
    </source>
</evidence>
<dbReference type="FunFam" id="2.60.120.330:FF:000003">
    <property type="entry name" value="Gibberellin 20 oxidase 2"/>
    <property type="match status" value="1"/>
</dbReference>
<evidence type="ECO:0000256" key="6">
    <source>
        <dbReference type="ARBA" id="ARBA00037909"/>
    </source>
</evidence>
<dbReference type="EMBL" id="KE343785">
    <property type="protein sequence ID" value="EXB40943.1"/>
    <property type="molecule type" value="Genomic_DNA"/>
</dbReference>
<feature type="domain" description="Fe2OG dioxygenase" evidence="10">
    <location>
        <begin position="229"/>
        <end position="329"/>
    </location>
</feature>
<dbReference type="GO" id="GO:0046872">
    <property type="term" value="F:metal ion binding"/>
    <property type="evidence" value="ECO:0007669"/>
    <property type="project" value="UniProtKB-KW"/>
</dbReference>
<dbReference type="InterPro" id="IPR044861">
    <property type="entry name" value="IPNS-like_FE2OG_OXY"/>
</dbReference>
<dbReference type="Pfam" id="PF14226">
    <property type="entry name" value="DIOX_N"/>
    <property type="match status" value="1"/>
</dbReference>
<dbReference type="InterPro" id="IPR050231">
    <property type="entry name" value="Iron_ascorbate_oxido_reductase"/>
</dbReference>
<evidence type="ECO:0000256" key="2">
    <source>
        <dbReference type="ARBA" id="ARBA00004972"/>
    </source>
</evidence>
<dbReference type="Pfam" id="PF03171">
    <property type="entry name" value="2OG-FeII_Oxy"/>
    <property type="match status" value="1"/>
</dbReference>
<proteinExistence type="inferred from homology"/>
<dbReference type="PRINTS" id="PR00682">
    <property type="entry name" value="IPNSYNTHASE"/>
</dbReference>
<evidence type="ECO:0000256" key="1">
    <source>
        <dbReference type="ARBA" id="ARBA00001961"/>
    </source>
</evidence>
<dbReference type="STRING" id="981085.W9QWT0"/>
<evidence type="ECO:0000256" key="4">
    <source>
        <dbReference type="ARBA" id="ARBA00023002"/>
    </source>
</evidence>
<dbReference type="InterPro" id="IPR005123">
    <property type="entry name" value="Oxoglu/Fe-dep_dioxygenase_dom"/>
</dbReference>
<protein>
    <submittedName>
        <fullName evidence="11">Gibberellin 20 oxidase 2</fullName>
    </submittedName>
</protein>
<evidence type="ECO:0000313" key="11">
    <source>
        <dbReference type="EMBL" id="EXB40943.1"/>
    </source>
</evidence>
<evidence type="ECO:0000256" key="8">
    <source>
        <dbReference type="ARBA" id="ARBA00050508"/>
    </source>
</evidence>